<organism evidence="2 3">
    <name type="scientific">Brevibacillus choshinensis</name>
    <dbReference type="NCBI Taxonomy" id="54911"/>
    <lineage>
        <taxon>Bacteria</taxon>
        <taxon>Bacillati</taxon>
        <taxon>Bacillota</taxon>
        <taxon>Bacilli</taxon>
        <taxon>Bacillales</taxon>
        <taxon>Paenibacillaceae</taxon>
        <taxon>Brevibacillus</taxon>
    </lineage>
</organism>
<dbReference type="Proteomes" id="UP000051063">
    <property type="component" value="Unassembled WGS sequence"/>
</dbReference>
<accession>A0ABR5N8S7</accession>
<proteinExistence type="predicted"/>
<comment type="caution">
    <text evidence="2">The sequence shown here is derived from an EMBL/GenBank/DDBJ whole genome shotgun (WGS) entry which is preliminary data.</text>
</comment>
<evidence type="ECO:0000313" key="2">
    <source>
        <dbReference type="EMBL" id="KQL47035.1"/>
    </source>
</evidence>
<dbReference type="RefSeq" id="WP_055746133.1">
    <property type="nucleotide sequence ID" value="NZ_JARTHU010000015.1"/>
</dbReference>
<dbReference type="InterPro" id="IPR016181">
    <property type="entry name" value="Acyl_CoA_acyltransferase"/>
</dbReference>
<gene>
    <name evidence="2" type="ORF">AN963_19485</name>
</gene>
<dbReference type="InterPro" id="IPR000182">
    <property type="entry name" value="GNAT_dom"/>
</dbReference>
<dbReference type="SUPFAM" id="SSF55729">
    <property type="entry name" value="Acyl-CoA N-acyltransferases (Nat)"/>
    <property type="match status" value="1"/>
</dbReference>
<name>A0ABR5N8S7_BRECH</name>
<dbReference type="Gene3D" id="3.40.630.30">
    <property type="match status" value="1"/>
</dbReference>
<sequence length="154" mass="17596">MTMIRQATQQDMTAICRIDAIVLGNTSRSQELGESVAAGDCYVAYLDTDIIGFVVMNQSFFKQSFIQHLIVHPQYQNQGIGEDLMLHMEAVCTREKLFTSTNLSNKRMQRLCHKLHYVQSGIIDNLDPGDPEVIFCKQIRRRLPKTYPSKVQTI</sequence>
<dbReference type="CDD" id="cd04301">
    <property type="entry name" value="NAT_SF"/>
    <property type="match status" value="1"/>
</dbReference>
<reference evidence="2 3" key="1">
    <citation type="submission" date="2015-09" db="EMBL/GenBank/DDBJ databases">
        <title>Genome sequencing project for genomic taxonomy and phylogenomics of Bacillus-like bacteria.</title>
        <authorList>
            <person name="Liu B."/>
            <person name="Wang J."/>
            <person name="Zhu Y."/>
            <person name="Liu G."/>
            <person name="Chen Q."/>
            <person name="Chen Z."/>
            <person name="Lan J."/>
            <person name="Che J."/>
            <person name="Ge C."/>
            <person name="Shi H."/>
            <person name="Pan Z."/>
            <person name="Liu X."/>
        </authorList>
    </citation>
    <scope>NUCLEOTIDE SEQUENCE [LARGE SCALE GENOMIC DNA]</scope>
    <source>
        <strain evidence="2 3">DSM 8552</strain>
    </source>
</reference>
<dbReference type="PROSITE" id="PS51186">
    <property type="entry name" value="GNAT"/>
    <property type="match status" value="1"/>
</dbReference>
<keyword evidence="3" id="KW-1185">Reference proteome</keyword>
<protein>
    <submittedName>
        <fullName evidence="2">Acetyltransferase</fullName>
    </submittedName>
</protein>
<evidence type="ECO:0000259" key="1">
    <source>
        <dbReference type="PROSITE" id="PS51186"/>
    </source>
</evidence>
<dbReference type="EMBL" id="LJJB01000010">
    <property type="protein sequence ID" value="KQL47035.1"/>
    <property type="molecule type" value="Genomic_DNA"/>
</dbReference>
<evidence type="ECO:0000313" key="3">
    <source>
        <dbReference type="Proteomes" id="UP000051063"/>
    </source>
</evidence>
<feature type="domain" description="N-acetyltransferase" evidence="1">
    <location>
        <begin position="2"/>
        <end position="140"/>
    </location>
</feature>
<dbReference type="Pfam" id="PF00583">
    <property type="entry name" value="Acetyltransf_1"/>
    <property type="match status" value="1"/>
</dbReference>